<organism evidence="3">
    <name type="scientific">Culicoides sonorensis</name>
    <name type="common">Biting midge</name>
    <dbReference type="NCBI Taxonomy" id="179676"/>
    <lineage>
        <taxon>Eukaryota</taxon>
        <taxon>Metazoa</taxon>
        <taxon>Ecdysozoa</taxon>
        <taxon>Arthropoda</taxon>
        <taxon>Hexapoda</taxon>
        <taxon>Insecta</taxon>
        <taxon>Pterygota</taxon>
        <taxon>Neoptera</taxon>
        <taxon>Endopterygota</taxon>
        <taxon>Diptera</taxon>
        <taxon>Nematocera</taxon>
        <taxon>Chironomoidea</taxon>
        <taxon>Ceratopogonidae</taxon>
        <taxon>Ceratopogoninae</taxon>
        <taxon>Culicoides</taxon>
        <taxon>Monoculicoides</taxon>
    </lineage>
</organism>
<evidence type="ECO:0000313" key="2">
    <source>
        <dbReference type="EMBL" id="SSX13071.1"/>
    </source>
</evidence>
<gene>
    <name evidence="3" type="primary">CSON005055</name>
</gene>
<evidence type="ECO:0000313" key="3">
    <source>
        <dbReference type="EMBL" id="SSX32511.1"/>
    </source>
</evidence>
<accession>A0A336MSH5</accession>
<dbReference type="Pfam" id="PF13837">
    <property type="entry name" value="Myb_DNA-bind_4"/>
    <property type="match status" value="1"/>
</dbReference>
<proteinExistence type="predicted"/>
<dbReference type="EMBL" id="UFQS01002045">
    <property type="protein sequence ID" value="SSX13071.1"/>
    <property type="molecule type" value="Genomic_DNA"/>
</dbReference>
<name>A0A336MSH5_CULSO</name>
<dbReference type="AlphaFoldDB" id="A0A336MSH5"/>
<reference evidence="2" key="1">
    <citation type="submission" date="2018-04" db="EMBL/GenBank/DDBJ databases">
        <authorList>
            <person name="Go L.Y."/>
            <person name="Mitchell J.A."/>
        </authorList>
    </citation>
    <scope>NUCLEOTIDE SEQUENCE</scope>
    <source>
        <tissue evidence="2">Whole organism</tissue>
    </source>
</reference>
<feature type="domain" description="Myb-like" evidence="1">
    <location>
        <begin position="7"/>
        <end position="69"/>
    </location>
</feature>
<protein>
    <submittedName>
        <fullName evidence="3">CSON005055 protein</fullName>
    </submittedName>
</protein>
<dbReference type="Gene3D" id="1.10.10.60">
    <property type="entry name" value="Homeodomain-like"/>
    <property type="match status" value="1"/>
</dbReference>
<dbReference type="EMBL" id="UFQT01002045">
    <property type="protein sequence ID" value="SSX32511.1"/>
    <property type="molecule type" value="Genomic_DNA"/>
</dbReference>
<dbReference type="VEuPathDB" id="VectorBase:CSON005055"/>
<dbReference type="PANTHER" id="PTHR47595:SF1">
    <property type="entry name" value="MYB_SANT-LIKE DNA-BINDING DOMAIN-CONTAINING PROTEIN"/>
    <property type="match status" value="1"/>
</dbReference>
<evidence type="ECO:0000259" key="1">
    <source>
        <dbReference type="PROSITE" id="PS50090"/>
    </source>
</evidence>
<dbReference type="InterPro" id="IPR044822">
    <property type="entry name" value="Myb_DNA-bind_4"/>
</dbReference>
<dbReference type="PANTHER" id="PTHR47595">
    <property type="entry name" value="HEAT SHOCK 70 KDA PROTEIN 14"/>
    <property type="match status" value="1"/>
</dbReference>
<reference evidence="3" key="2">
    <citation type="submission" date="2018-07" db="EMBL/GenBank/DDBJ databases">
        <authorList>
            <person name="Quirk P.G."/>
            <person name="Krulwich T.A."/>
        </authorList>
    </citation>
    <scope>NUCLEOTIDE SEQUENCE</scope>
</reference>
<dbReference type="InterPro" id="IPR001005">
    <property type="entry name" value="SANT/Myb"/>
</dbReference>
<dbReference type="OMA" id="YCDEERT"/>
<sequence length="292" mass="34480">MNHLVPLKQKTWKDHEVKSLIQAYKLHVDDFSNHTIKVLDVWNSISDELKKQGVNKSGVECDKKWRNLKSAFKKIYCDEERTEESKYQWDFYEELLEVMLSDKQLRRAAPIVPSSMLKTNQSNSKNSSFASVTHIYSVEHTNDREDNIIENNSENIYVELQPPAKRIHVDQKESEEQIVNLYQLTNEEVNHDELIERNSEIFETIETLESEIPEETENVMSNKIDLGFVDESEPPLWFQKSFLIKYETDVKLIKDKLNKISECQELQNTMLEHMSNRISKIEWRLNSVNNKK</sequence>
<dbReference type="PROSITE" id="PS50090">
    <property type="entry name" value="MYB_LIKE"/>
    <property type="match status" value="1"/>
</dbReference>